<organism evidence="3 4">
    <name type="scientific">Thermovirga lienii (strain ATCC BAA-1197 / DSM 17291 / Cas60314)</name>
    <dbReference type="NCBI Taxonomy" id="580340"/>
    <lineage>
        <taxon>Bacteria</taxon>
        <taxon>Thermotogati</taxon>
        <taxon>Synergistota</taxon>
        <taxon>Synergistia</taxon>
        <taxon>Synergistales</taxon>
        <taxon>Thermovirgaceae</taxon>
        <taxon>Thermovirga</taxon>
    </lineage>
</organism>
<keyword evidence="4" id="KW-1185">Reference proteome</keyword>
<feature type="transmembrane region" description="Helical" evidence="1">
    <location>
        <begin position="35"/>
        <end position="55"/>
    </location>
</feature>
<dbReference type="InterPro" id="IPR037185">
    <property type="entry name" value="EmrE-like"/>
</dbReference>
<dbReference type="KEGG" id="tli:Tlie_0388"/>
<dbReference type="Proteomes" id="UP000005868">
    <property type="component" value="Chromosome"/>
</dbReference>
<feature type="transmembrane region" description="Helical" evidence="1">
    <location>
        <begin position="240"/>
        <end position="264"/>
    </location>
</feature>
<dbReference type="HOGENOM" id="CLU_033863_9_1_0"/>
<evidence type="ECO:0000259" key="2">
    <source>
        <dbReference type="Pfam" id="PF00892"/>
    </source>
</evidence>
<reference evidence="3 4" key="2">
    <citation type="journal article" date="2012" name="Stand. Genomic Sci.">
        <title>Genome sequence of the moderately thermophilic, amino-acid-degrading and sulfur-reducing bacterium Thermovirga lienii type strain (Cas60314(T)).</title>
        <authorList>
            <person name="Goker M."/>
            <person name="Saunders E."/>
            <person name="Lapidus A."/>
            <person name="Nolan M."/>
            <person name="Lucas S."/>
            <person name="Hammon N."/>
            <person name="Deshpande S."/>
            <person name="Cheng J.F."/>
            <person name="Han C."/>
            <person name="Tapia R."/>
            <person name="Goodwin L.A."/>
            <person name="Pitluck S."/>
            <person name="Liolios K."/>
            <person name="Mavromatis K."/>
            <person name="Pagani I."/>
            <person name="Ivanova N."/>
            <person name="Mikhailova N."/>
            <person name="Pati A."/>
            <person name="Chen A."/>
            <person name="Palaniappan K."/>
            <person name="Land M."/>
            <person name="Chang Y.J."/>
            <person name="Jeffries C.D."/>
            <person name="Brambilla E.M."/>
            <person name="Rohde M."/>
            <person name="Spring S."/>
            <person name="Detter J.C."/>
            <person name="Woyke T."/>
            <person name="Bristow J."/>
            <person name="Eisen J.A."/>
            <person name="Markowitz V."/>
            <person name="Hugenholtz P."/>
            <person name="Kyrpides N.C."/>
            <person name="Klenk H.P."/>
        </authorList>
    </citation>
    <scope>NUCLEOTIDE SEQUENCE [LARGE SCALE GENOMIC DNA]</scope>
    <source>
        <strain evidence="4">ATCC BAA-1197 / DSM 17291 / Cas60314</strain>
    </source>
</reference>
<name>G7V789_THELD</name>
<keyword evidence="1" id="KW-0812">Transmembrane</keyword>
<feature type="domain" description="EamA" evidence="2">
    <location>
        <begin position="5"/>
        <end position="140"/>
    </location>
</feature>
<dbReference type="GO" id="GO:0016020">
    <property type="term" value="C:membrane"/>
    <property type="evidence" value="ECO:0007669"/>
    <property type="project" value="InterPro"/>
</dbReference>
<reference evidence="4" key="1">
    <citation type="submission" date="2011-10" db="EMBL/GenBank/DDBJ databases">
        <title>The complete genome of chromosome of Thermovirga lienii DSM 17291.</title>
        <authorList>
            <consortium name="US DOE Joint Genome Institute (JGI-PGF)"/>
            <person name="Lucas S."/>
            <person name="Copeland A."/>
            <person name="Lapidus A."/>
            <person name="Glavina del Rio T."/>
            <person name="Dalin E."/>
            <person name="Tice H."/>
            <person name="Bruce D."/>
            <person name="Goodwin L."/>
            <person name="Pitluck S."/>
            <person name="Peters L."/>
            <person name="Mikhailova N."/>
            <person name="Saunders E."/>
            <person name="Kyrpides N."/>
            <person name="Mavromatis K."/>
            <person name="Ivanova N."/>
            <person name="Last F.I."/>
            <person name="Brettin T."/>
            <person name="Detter J.C."/>
            <person name="Han C."/>
            <person name="Larimer F."/>
            <person name="Land M."/>
            <person name="Hauser L."/>
            <person name="Markowitz V."/>
            <person name="Cheng J.-F."/>
            <person name="Hugenholtz P."/>
            <person name="Woyke T."/>
            <person name="Wu D."/>
            <person name="Spring S."/>
            <person name="Schroeder M."/>
            <person name="Brambilla E.-M."/>
            <person name="Klenk H.-P."/>
            <person name="Eisen J.A."/>
        </authorList>
    </citation>
    <scope>NUCLEOTIDE SEQUENCE [LARGE SCALE GENOMIC DNA]</scope>
    <source>
        <strain evidence="4">ATCC BAA-1197 / DSM 17291 / Cas60314</strain>
    </source>
</reference>
<evidence type="ECO:0000256" key="1">
    <source>
        <dbReference type="SAM" id="Phobius"/>
    </source>
</evidence>
<proteinExistence type="predicted"/>
<feature type="transmembrane region" description="Helical" evidence="1">
    <location>
        <begin position="91"/>
        <end position="116"/>
    </location>
</feature>
<dbReference type="eggNOG" id="COG0697">
    <property type="taxonomic scope" value="Bacteria"/>
</dbReference>
<dbReference type="PANTHER" id="PTHR22911">
    <property type="entry name" value="ACYL-MALONYL CONDENSING ENZYME-RELATED"/>
    <property type="match status" value="1"/>
</dbReference>
<sequence length="303" mass="32390">MNFLKGILMMLTATVFFGTLGPAERVALENGVTPAGVSFVRAGVTALAGVLYSAFKAPHALKISVKEFFTFALTGLFGVVFVLYFSNIAFVTIPVSLTVLLFYTNPFWTIMIAAFLGKEKITAFRVVVIIVGFLGVWLAVGSPFSGDFKLSGAFFAVASGVGYSLYMVNTRYGTGQKAPLKTFVQMFIWGTVIMAAIMAVRGEIPDLGSVPPKGLLAVAHLALFPTVLSYALISMALRYIPSVVASLTSMTEIVFAGCFAYLLLGEKPTLGAVLGGTLIMGAVVAIILEDKWRRRGLPRHGSN</sequence>
<feature type="transmembrane region" description="Helical" evidence="1">
    <location>
        <begin position="214"/>
        <end position="233"/>
    </location>
</feature>
<dbReference type="InterPro" id="IPR000620">
    <property type="entry name" value="EamA_dom"/>
</dbReference>
<accession>G7V789</accession>
<feature type="transmembrane region" description="Helical" evidence="1">
    <location>
        <begin position="270"/>
        <end position="288"/>
    </location>
</feature>
<feature type="transmembrane region" description="Helical" evidence="1">
    <location>
        <begin position="123"/>
        <end position="144"/>
    </location>
</feature>
<dbReference type="STRING" id="580340.Tlie_0388"/>
<dbReference type="PANTHER" id="PTHR22911:SF79">
    <property type="entry name" value="MOBA-LIKE NTP TRANSFERASE DOMAIN-CONTAINING PROTEIN"/>
    <property type="match status" value="1"/>
</dbReference>
<dbReference type="AlphaFoldDB" id="G7V789"/>
<dbReference type="SUPFAM" id="SSF103481">
    <property type="entry name" value="Multidrug resistance efflux transporter EmrE"/>
    <property type="match status" value="2"/>
</dbReference>
<feature type="transmembrane region" description="Helical" evidence="1">
    <location>
        <begin position="67"/>
        <end position="85"/>
    </location>
</feature>
<evidence type="ECO:0000313" key="4">
    <source>
        <dbReference type="Proteomes" id="UP000005868"/>
    </source>
</evidence>
<feature type="transmembrane region" description="Helical" evidence="1">
    <location>
        <begin position="180"/>
        <end position="202"/>
    </location>
</feature>
<evidence type="ECO:0000313" key="3">
    <source>
        <dbReference type="EMBL" id="AER66123.1"/>
    </source>
</evidence>
<protein>
    <recommendedName>
        <fullName evidence="2">EamA domain-containing protein</fullName>
    </recommendedName>
</protein>
<feature type="transmembrane region" description="Helical" evidence="1">
    <location>
        <begin position="150"/>
        <end position="168"/>
    </location>
</feature>
<keyword evidence="1" id="KW-1133">Transmembrane helix</keyword>
<dbReference type="EMBL" id="CP003096">
    <property type="protein sequence ID" value="AER66123.1"/>
    <property type="molecule type" value="Genomic_DNA"/>
</dbReference>
<keyword evidence="1" id="KW-0472">Membrane</keyword>
<dbReference type="OrthoDB" id="5680at2"/>
<gene>
    <name evidence="3" type="ordered locus">Tlie_0388</name>
</gene>
<dbReference type="Pfam" id="PF00892">
    <property type="entry name" value="EamA"/>
    <property type="match status" value="2"/>
</dbReference>
<feature type="domain" description="EamA" evidence="2">
    <location>
        <begin position="151"/>
        <end position="287"/>
    </location>
</feature>